<evidence type="ECO:0000313" key="2">
    <source>
        <dbReference type="EMBL" id="KIM39988.1"/>
    </source>
</evidence>
<dbReference type="Proteomes" id="UP000053424">
    <property type="component" value="Unassembled WGS sequence"/>
</dbReference>
<dbReference type="EMBL" id="KN831784">
    <property type="protein sequence ID" value="KIM39988.1"/>
    <property type="molecule type" value="Genomic_DNA"/>
</dbReference>
<accession>A0A0C2XQU7</accession>
<organism evidence="2 3">
    <name type="scientific">Hebeloma cylindrosporum</name>
    <dbReference type="NCBI Taxonomy" id="76867"/>
    <lineage>
        <taxon>Eukaryota</taxon>
        <taxon>Fungi</taxon>
        <taxon>Dikarya</taxon>
        <taxon>Basidiomycota</taxon>
        <taxon>Agaricomycotina</taxon>
        <taxon>Agaricomycetes</taxon>
        <taxon>Agaricomycetidae</taxon>
        <taxon>Agaricales</taxon>
        <taxon>Agaricineae</taxon>
        <taxon>Hymenogastraceae</taxon>
        <taxon>Hebeloma</taxon>
    </lineage>
</organism>
<reference evidence="2 3" key="1">
    <citation type="submission" date="2014-04" db="EMBL/GenBank/DDBJ databases">
        <authorList>
            <consortium name="DOE Joint Genome Institute"/>
            <person name="Kuo A."/>
            <person name="Gay G."/>
            <person name="Dore J."/>
            <person name="Kohler A."/>
            <person name="Nagy L.G."/>
            <person name="Floudas D."/>
            <person name="Copeland A."/>
            <person name="Barry K.W."/>
            <person name="Cichocki N."/>
            <person name="Veneault-Fourrey C."/>
            <person name="LaButti K."/>
            <person name="Lindquist E.A."/>
            <person name="Lipzen A."/>
            <person name="Lundell T."/>
            <person name="Morin E."/>
            <person name="Murat C."/>
            <person name="Sun H."/>
            <person name="Tunlid A."/>
            <person name="Henrissat B."/>
            <person name="Grigoriev I.V."/>
            <person name="Hibbett D.S."/>
            <person name="Martin F."/>
            <person name="Nordberg H.P."/>
            <person name="Cantor M.N."/>
            <person name="Hua S.X."/>
        </authorList>
    </citation>
    <scope>NUCLEOTIDE SEQUENCE [LARGE SCALE GENOMIC DNA]</scope>
    <source>
        <strain evidence="3">h7</strain>
    </source>
</reference>
<name>A0A0C2XQU7_HEBCY</name>
<dbReference type="AlphaFoldDB" id="A0A0C2XQU7"/>
<evidence type="ECO:0000256" key="1">
    <source>
        <dbReference type="SAM" id="MobiDB-lite"/>
    </source>
</evidence>
<reference evidence="3" key="2">
    <citation type="submission" date="2015-01" db="EMBL/GenBank/DDBJ databases">
        <title>Evolutionary Origins and Diversification of the Mycorrhizal Mutualists.</title>
        <authorList>
            <consortium name="DOE Joint Genome Institute"/>
            <consortium name="Mycorrhizal Genomics Consortium"/>
            <person name="Kohler A."/>
            <person name="Kuo A."/>
            <person name="Nagy L.G."/>
            <person name="Floudas D."/>
            <person name="Copeland A."/>
            <person name="Barry K.W."/>
            <person name="Cichocki N."/>
            <person name="Veneault-Fourrey C."/>
            <person name="LaButti K."/>
            <person name="Lindquist E.A."/>
            <person name="Lipzen A."/>
            <person name="Lundell T."/>
            <person name="Morin E."/>
            <person name="Murat C."/>
            <person name="Riley R."/>
            <person name="Ohm R."/>
            <person name="Sun H."/>
            <person name="Tunlid A."/>
            <person name="Henrissat B."/>
            <person name="Grigoriev I.V."/>
            <person name="Hibbett D.S."/>
            <person name="Martin F."/>
        </authorList>
    </citation>
    <scope>NUCLEOTIDE SEQUENCE [LARGE SCALE GENOMIC DNA]</scope>
    <source>
        <strain evidence="3">h7</strain>
    </source>
</reference>
<evidence type="ECO:0000313" key="3">
    <source>
        <dbReference type="Proteomes" id="UP000053424"/>
    </source>
</evidence>
<protein>
    <submittedName>
        <fullName evidence="2">Uncharacterized protein</fullName>
    </submittedName>
</protein>
<keyword evidence="3" id="KW-1185">Reference proteome</keyword>
<sequence length="103" mass="11299">MVRMIREDTRCFGTSSKPFGFTYRRLLAEGVGIQVLEGGKSQERAVSRSGGDGSPFIKVSTPPPPPKQGFTNGYRLSFGMIYIPSDRRKISSPVLCTIEGKGR</sequence>
<dbReference type="HOGENOM" id="CLU_2264082_0_0_1"/>
<feature type="region of interest" description="Disordered" evidence="1">
    <location>
        <begin position="40"/>
        <end position="71"/>
    </location>
</feature>
<gene>
    <name evidence="2" type="ORF">M413DRAFT_189308</name>
</gene>
<proteinExistence type="predicted"/>